<accession>A0A4D6M155</accession>
<gene>
    <name evidence="2" type="ORF">DEO72_LG5g2624</name>
</gene>
<dbReference type="AlphaFoldDB" id="A0A4D6M155"/>
<feature type="region of interest" description="Disordered" evidence="1">
    <location>
        <begin position="1"/>
        <end position="30"/>
    </location>
</feature>
<reference evidence="2 3" key="1">
    <citation type="submission" date="2019-04" db="EMBL/GenBank/DDBJ databases">
        <title>An improved genome assembly and genetic linkage map for asparagus bean, Vigna unguiculata ssp. sesquipedialis.</title>
        <authorList>
            <person name="Xia Q."/>
            <person name="Zhang R."/>
            <person name="Dong Y."/>
        </authorList>
    </citation>
    <scope>NUCLEOTIDE SEQUENCE [LARGE SCALE GENOMIC DNA]</scope>
    <source>
        <tissue evidence="2">Leaf</tissue>
    </source>
</reference>
<proteinExistence type="predicted"/>
<organism evidence="2 3">
    <name type="scientific">Vigna unguiculata</name>
    <name type="common">Cowpea</name>
    <dbReference type="NCBI Taxonomy" id="3917"/>
    <lineage>
        <taxon>Eukaryota</taxon>
        <taxon>Viridiplantae</taxon>
        <taxon>Streptophyta</taxon>
        <taxon>Embryophyta</taxon>
        <taxon>Tracheophyta</taxon>
        <taxon>Spermatophyta</taxon>
        <taxon>Magnoliopsida</taxon>
        <taxon>eudicotyledons</taxon>
        <taxon>Gunneridae</taxon>
        <taxon>Pentapetalae</taxon>
        <taxon>rosids</taxon>
        <taxon>fabids</taxon>
        <taxon>Fabales</taxon>
        <taxon>Fabaceae</taxon>
        <taxon>Papilionoideae</taxon>
        <taxon>50 kb inversion clade</taxon>
        <taxon>NPAAA clade</taxon>
        <taxon>indigoferoid/millettioid clade</taxon>
        <taxon>Phaseoleae</taxon>
        <taxon>Vigna</taxon>
    </lineage>
</organism>
<dbReference type="EMBL" id="CP039349">
    <property type="protein sequence ID" value="QCD94540.1"/>
    <property type="molecule type" value="Genomic_DNA"/>
</dbReference>
<feature type="region of interest" description="Disordered" evidence="1">
    <location>
        <begin position="47"/>
        <end position="72"/>
    </location>
</feature>
<feature type="compositionally biased region" description="Basic and acidic residues" evidence="1">
    <location>
        <begin position="47"/>
        <end position="60"/>
    </location>
</feature>
<protein>
    <submittedName>
        <fullName evidence="2">Uncharacterized protein</fullName>
    </submittedName>
</protein>
<dbReference type="Proteomes" id="UP000501690">
    <property type="component" value="Linkage Group LG5"/>
</dbReference>
<feature type="compositionally biased region" description="Polar residues" evidence="1">
    <location>
        <begin position="62"/>
        <end position="72"/>
    </location>
</feature>
<evidence type="ECO:0000313" key="3">
    <source>
        <dbReference type="Proteomes" id="UP000501690"/>
    </source>
</evidence>
<feature type="compositionally biased region" description="Basic and acidic residues" evidence="1">
    <location>
        <begin position="19"/>
        <end position="30"/>
    </location>
</feature>
<evidence type="ECO:0000313" key="2">
    <source>
        <dbReference type="EMBL" id="QCD94540.1"/>
    </source>
</evidence>
<name>A0A4D6M155_VIGUN</name>
<keyword evidence="3" id="KW-1185">Reference proteome</keyword>
<evidence type="ECO:0000256" key="1">
    <source>
        <dbReference type="SAM" id="MobiDB-lite"/>
    </source>
</evidence>
<sequence>MDNSLDAGEVLGYQSNSNKFRDSKGRHDRYEESLSHFLGDAVFDKNKAGASSKNKDKKADATVQSSLSNSKT</sequence>